<evidence type="ECO:0000256" key="5">
    <source>
        <dbReference type="ARBA" id="ARBA00023187"/>
    </source>
</evidence>
<name>A0A9R0VBX3_TRITD</name>
<proteinExistence type="predicted"/>
<feature type="domain" description="Helicase ATP-binding" evidence="7">
    <location>
        <begin position="45"/>
        <end position="205"/>
    </location>
</feature>
<keyword evidence="10" id="KW-1185">Reference proteome</keyword>
<dbReference type="SUPFAM" id="SSF52540">
    <property type="entry name" value="P-loop containing nucleoside triphosphate hydrolases"/>
    <property type="match status" value="1"/>
</dbReference>
<keyword evidence="4" id="KW-0067">ATP-binding</keyword>
<dbReference type="GO" id="GO:0003723">
    <property type="term" value="F:RNA binding"/>
    <property type="evidence" value="ECO:0007669"/>
    <property type="project" value="TreeGrafter"/>
</dbReference>
<dbReference type="InterPro" id="IPR007502">
    <property type="entry name" value="Helicase-assoc_dom"/>
</dbReference>
<dbReference type="PROSITE" id="PS51194">
    <property type="entry name" value="HELICASE_CTER"/>
    <property type="match status" value="1"/>
</dbReference>
<evidence type="ECO:0000256" key="2">
    <source>
        <dbReference type="ARBA" id="ARBA00022664"/>
    </source>
</evidence>
<keyword evidence="4" id="KW-0547">Nucleotide-binding</keyword>
<dbReference type="GO" id="GO:0016787">
    <property type="term" value="F:hydrolase activity"/>
    <property type="evidence" value="ECO:0007669"/>
    <property type="project" value="UniProtKB-KW"/>
</dbReference>
<accession>A0A9R0VBX3</accession>
<dbReference type="GO" id="GO:0003724">
    <property type="term" value="F:RNA helicase activity"/>
    <property type="evidence" value="ECO:0007669"/>
    <property type="project" value="UniProtKB-EC"/>
</dbReference>
<dbReference type="EMBL" id="LT934112">
    <property type="protein sequence ID" value="VAH22353.1"/>
    <property type="molecule type" value="Genomic_DNA"/>
</dbReference>
<gene>
    <name evidence="9" type="ORF">TRITD_1Bv1G204290</name>
</gene>
<evidence type="ECO:0000259" key="7">
    <source>
        <dbReference type="PROSITE" id="PS51192"/>
    </source>
</evidence>
<dbReference type="SMART" id="SM00847">
    <property type="entry name" value="HA2"/>
    <property type="match status" value="1"/>
</dbReference>
<evidence type="ECO:0000256" key="6">
    <source>
        <dbReference type="ARBA" id="ARBA00047984"/>
    </source>
</evidence>
<dbReference type="InterPro" id="IPR014001">
    <property type="entry name" value="Helicase_ATP-bd"/>
</dbReference>
<evidence type="ECO:0000259" key="8">
    <source>
        <dbReference type="PROSITE" id="PS51194"/>
    </source>
</evidence>
<dbReference type="Pfam" id="PF21010">
    <property type="entry name" value="HA2_C"/>
    <property type="match status" value="1"/>
</dbReference>
<dbReference type="InterPro" id="IPR027417">
    <property type="entry name" value="P-loop_NTPase"/>
</dbReference>
<dbReference type="PANTHER" id="PTHR18934">
    <property type="entry name" value="ATP-DEPENDENT RNA HELICASE"/>
    <property type="match status" value="1"/>
</dbReference>
<organism evidence="9 10">
    <name type="scientific">Triticum turgidum subsp. durum</name>
    <name type="common">Durum wheat</name>
    <name type="synonym">Triticum durum</name>
    <dbReference type="NCBI Taxonomy" id="4567"/>
    <lineage>
        <taxon>Eukaryota</taxon>
        <taxon>Viridiplantae</taxon>
        <taxon>Streptophyta</taxon>
        <taxon>Embryophyta</taxon>
        <taxon>Tracheophyta</taxon>
        <taxon>Spermatophyta</taxon>
        <taxon>Magnoliopsida</taxon>
        <taxon>Liliopsida</taxon>
        <taxon>Poales</taxon>
        <taxon>Poaceae</taxon>
        <taxon>BOP clade</taxon>
        <taxon>Pooideae</taxon>
        <taxon>Triticodae</taxon>
        <taxon>Triticeae</taxon>
        <taxon>Triticinae</taxon>
        <taxon>Triticum</taxon>
    </lineage>
</organism>
<dbReference type="PROSITE" id="PS51192">
    <property type="entry name" value="HELICASE_ATP_BIND_1"/>
    <property type="match status" value="1"/>
</dbReference>
<evidence type="ECO:0000256" key="4">
    <source>
        <dbReference type="ARBA" id="ARBA00022806"/>
    </source>
</evidence>
<evidence type="ECO:0000313" key="10">
    <source>
        <dbReference type="Proteomes" id="UP000324705"/>
    </source>
</evidence>
<keyword evidence="2" id="KW-0507">mRNA processing</keyword>
<dbReference type="Gene3D" id="3.40.50.300">
    <property type="entry name" value="P-loop containing nucleotide triphosphate hydrolases"/>
    <property type="match status" value="2"/>
</dbReference>
<dbReference type="Gene3D" id="1.20.120.1080">
    <property type="match status" value="1"/>
</dbReference>
<keyword evidence="4" id="KW-0347">Helicase</keyword>
<dbReference type="Proteomes" id="UP000324705">
    <property type="component" value="Chromosome 1B"/>
</dbReference>
<dbReference type="OMA" id="NIWVEKF"/>
<dbReference type="GO" id="GO:0008380">
    <property type="term" value="P:RNA splicing"/>
    <property type="evidence" value="ECO:0007669"/>
    <property type="project" value="UniProtKB-KW"/>
</dbReference>
<dbReference type="InterPro" id="IPR001650">
    <property type="entry name" value="Helicase_C-like"/>
</dbReference>
<evidence type="ECO:0000256" key="1">
    <source>
        <dbReference type="ARBA" id="ARBA00012552"/>
    </source>
</evidence>
<evidence type="ECO:0000256" key="3">
    <source>
        <dbReference type="ARBA" id="ARBA00022801"/>
    </source>
</evidence>
<sequence>MDEGRKRKALDGMNPWTGRPYSSRYYEMLENRRALPVWRHKGEFLRLLGLHKVVIVVGDSGGGNTTQVPQIVLQAWNGRVACTQPWRVAAMTAAQRVADEMDVTLGEQVGYTVPLEECGNHNTVIMYMKDSMLLREAAEDPLFQKYKMVIVDEAHERTLATDILSVILKNAISKRKDLRLVVMSATDNTQENNFSIHFNNAPILMVPGRQLHPFECIYLPEPMFNYVEVAIITVVQIHTTRPAGDIIVFLPREPQVESVCSELSRELQGRDDVGPFCIVPLHDNLPLEKQSKVFEPAPVVWRVGCRPRKIVVSTKLAETSVTIHGIVYVIDAGLSNCRIHNPDTGVEALFVSDISQQSAVRRALIAGRTQAGMCFRLYTEDIFQEELPLETYPESLTLNLSSIALGMKNLGIPDLMSFKYMDSASPARVSVARALRDLYHLRAVNPEYNLEPLGEVMNSFPLDPQMSAMIIASPDYHCSNEIVSLSAMLLVPNCFVRRVHPDRAVELSMQEEAENIWVEKFVHVDGDHLTLLNVYNHYVQNNRDSEWCKMNFIDAQVRNYAYNLRQKLVGIMRGLNIPLLSPASDSPWFPNNVKLAMLSGYFMQVAHRERFGYSVMLKDDNQVLDLDRTTFLNRRPEWVIYDEIHSNIARTVTDVQTEMLLMIARDYYDLRNIPRCAMKTAIERAHVFGLSRSGYQGLAEMTQVELQNFLEGEGMQWQTRISIPQAPAADEQGEGPPSPQ</sequence>
<protein>
    <recommendedName>
        <fullName evidence="1">RNA helicase</fullName>
        <ecNumber evidence="1">3.6.4.13</ecNumber>
    </recommendedName>
</protein>
<dbReference type="InterPro" id="IPR011709">
    <property type="entry name" value="DEAD-box_helicase_OB_fold"/>
</dbReference>
<dbReference type="SMART" id="SM00487">
    <property type="entry name" value="DEXDc"/>
    <property type="match status" value="1"/>
</dbReference>
<dbReference type="Pfam" id="PF07717">
    <property type="entry name" value="OB_NTP_bind"/>
    <property type="match status" value="1"/>
</dbReference>
<dbReference type="Gramene" id="TRITD1Bv1G204290.3">
    <property type="protein sequence ID" value="TRITD1Bv1G204290.3"/>
    <property type="gene ID" value="TRITD1Bv1G204290"/>
</dbReference>
<keyword evidence="5" id="KW-0508">mRNA splicing</keyword>
<dbReference type="EC" id="3.6.4.13" evidence="1"/>
<comment type="catalytic activity">
    <reaction evidence="6">
        <text>ATP + H2O = ADP + phosphate + H(+)</text>
        <dbReference type="Rhea" id="RHEA:13065"/>
        <dbReference type="ChEBI" id="CHEBI:15377"/>
        <dbReference type="ChEBI" id="CHEBI:15378"/>
        <dbReference type="ChEBI" id="CHEBI:30616"/>
        <dbReference type="ChEBI" id="CHEBI:43474"/>
        <dbReference type="ChEBI" id="CHEBI:456216"/>
        <dbReference type="EC" id="3.6.4.13"/>
    </reaction>
</comment>
<dbReference type="PANTHER" id="PTHR18934:SF109">
    <property type="entry name" value="ATP-DEPENDENT RNA HELICASE DHX15 HOMOLOG"/>
    <property type="match status" value="1"/>
</dbReference>
<dbReference type="CDD" id="cd18791">
    <property type="entry name" value="SF2_C_RHA"/>
    <property type="match status" value="1"/>
</dbReference>
<evidence type="ECO:0000313" key="9">
    <source>
        <dbReference type="EMBL" id="VAH22353.1"/>
    </source>
</evidence>
<feature type="domain" description="Helicase C-terminal" evidence="8">
    <location>
        <begin position="233"/>
        <end position="411"/>
    </location>
</feature>
<dbReference type="AlphaFoldDB" id="A0A9R0VBX3"/>
<keyword evidence="3" id="KW-0378">Hydrolase</keyword>
<dbReference type="GO" id="GO:0006397">
    <property type="term" value="P:mRNA processing"/>
    <property type="evidence" value="ECO:0007669"/>
    <property type="project" value="UniProtKB-KW"/>
</dbReference>
<reference evidence="9 10" key="1">
    <citation type="submission" date="2017-09" db="EMBL/GenBank/DDBJ databases">
        <authorList>
            <consortium name="International Durum Wheat Genome Sequencing Consortium (IDWGSC)"/>
            <person name="Milanesi L."/>
        </authorList>
    </citation>
    <scope>NUCLEOTIDE SEQUENCE [LARGE SCALE GENOMIC DNA]</scope>
    <source>
        <strain evidence="10">cv. Svevo</strain>
    </source>
</reference>